<keyword evidence="6" id="KW-0029">Amino-acid transport</keyword>
<evidence type="ECO:0000256" key="6">
    <source>
        <dbReference type="ARBA" id="ARBA00022970"/>
    </source>
</evidence>
<dbReference type="PROSITE" id="PS50928">
    <property type="entry name" value="ABC_TM1"/>
    <property type="match status" value="1"/>
</dbReference>
<evidence type="ECO:0000256" key="7">
    <source>
        <dbReference type="ARBA" id="ARBA00022989"/>
    </source>
</evidence>
<dbReference type="InterPro" id="IPR043429">
    <property type="entry name" value="ArtM/GltK/GlnP/TcyL/YhdX-like"/>
</dbReference>
<keyword evidence="8 9" id="KW-0472">Membrane</keyword>
<accession>A0A0S6W9N9</accession>
<keyword evidence="5 9" id="KW-0812">Transmembrane</keyword>
<feature type="transmembrane region" description="Helical" evidence="9">
    <location>
        <begin position="20"/>
        <end position="45"/>
    </location>
</feature>
<evidence type="ECO:0000256" key="1">
    <source>
        <dbReference type="ARBA" id="ARBA00004651"/>
    </source>
</evidence>
<dbReference type="eggNOG" id="COG0765">
    <property type="taxonomic scope" value="Bacteria"/>
</dbReference>
<evidence type="ECO:0000256" key="5">
    <source>
        <dbReference type="ARBA" id="ARBA00022692"/>
    </source>
</evidence>
<reference evidence="11" key="1">
    <citation type="journal article" date="2015" name="PeerJ">
        <title>First genomic representation of candidate bacterial phylum KSB3 points to enhanced environmental sensing as a trigger of wastewater bulking.</title>
        <authorList>
            <person name="Sekiguchi Y."/>
            <person name="Ohashi A."/>
            <person name="Parks D.H."/>
            <person name="Yamauchi T."/>
            <person name="Tyson G.W."/>
            <person name="Hugenholtz P."/>
        </authorList>
    </citation>
    <scope>NUCLEOTIDE SEQUENCE [LARGE SCALE GENOMIC DNA]</scope>
</reference>
<feature type="transmembrane region" description="Helical" evidence="9">
    <location>
        <begin position="185"/>
        <end position="205"/>
    </location>
</feature>
<name>A0A0S6W9N9_VECG1</name>
<dbReference type="PANTHER" id="PTHR30614">
    <property type="entry name" value="MEMBRANE COMPONENT OF AMINO ACID ABC TRANSPORTER"/>
    <property type="match status" value="1"/>
</dbReference>
<dbReference type="InterPro" id="IPR035906">
    <property type="entry name" value="MetI-like_sf"/>
</dbReference>
<keyword evidence="7 9" id="KW-1133">Transmembrane helix</keyword>
<keyword evidence="4" id="KW-1003">Cell membrane</keyword>
<keyword evidence="12" id="KW-1185">Reference proteome</keyword>
<evidence type="ECO:0000313" key="12">
    <source>
        <dbReference type="Proteomes" id="UP000030661"/>
    </source>
</evidence>
<dbReference type="SUPFAM" id="SSF161098">
    <property type="entry name" value="MetI-like"/>
    <property type="match status" value="1"/>
</dbReference>
<dbReference type="STRING" id="1499967.U27_01769"/>
<dbReference type="PANTHER" id="PTHR30614:SF20">
    <property type="entry name" value="GLUTAMINE TRANSPORT SYSTEM PERMEASE PROTEIN GLNP"/>
    <property type="match status" value="1"/>
</dbReference>
<feature type="domain" description="ABC transmembrane type-1" evidence="10">
    <location>
        <begin position="21"/>
        <end position="209"/>
    </location>
</feature>
<keyword evidence="3 9" id="KW-0813">Transport</keyword>
<dbReference type="AlphaFoldDB" id="A0A0S6W9N9"/>
<dbReference type="EMBL" id="DF820463">
    <property type="protein sequence ID" value="GAK54938.1"/>
    <property type="molecule type" value="Genomic_DNA"/>
</dbReference>
<evidence type="ECO:0000256" key="4">
    <source>
        <dbReference type="ARBA" id="ARBA00022475"/>
    </source>
</evidence>
<dbReference type="InterPro" id="IPR000515">
    <property type="entry name" value="MetI-like"/>
</dbReference>
<dbReference type="CDD" id="cd06261">
    <property type="entry name" value="TM_PBP2"/>
    <property type="match status" value="1"/>
</dbReference>
<evidence type="ECO:0000256" key="9">
    <source>
        <dbReference type="RuleBase" id="RU363032"/>
    </source>
</evidence>
<comment type="similarity">
    <text evidence="2">Belongs to the binding-protein-dependent transport system permease family. HisMQ subfamily.</text>
</comment>
<evidence type="ECO:0000313" key="11">
    <source>
        <dbReference type="EMBL" id="GAK54938.1"/>
    </source>
</evidence>
<evidence type="ECO:0000256" key="2">
    <source>
        <dbReference type="ARBA" id="ARBA00010072"/>
    </source>
</evidence>
<comment type="subcellular location">
    <subcellularLocation>
        <location evidence="1 9">Cell membrane</location>
        <topology evidence="1 9">Multi-pass membrane protein</topology>
    </subcellularLocation>
</comment>
<dbReference type="HOGENOM" id="CLU_019602_1_1_0"/>
<sequence length="223" mass="24366">MLETFNFRIIWQYRELFVGGLWATTWMSAIGLIGALLAGILACTARLSGFKLISAPAIAYIELIRSTPLLAQLYFFYFGLPSLGIYLTEIQTGILALSLNSGAYIAEIVRSGVKAVSYGQIEAATASGLTLPQRLLCIILPQALGYTIPPLLGQAIVLVKDSALLSLISAFELTRAGQTLVSERFTPAEGFFTVALLYLLLYYGLKALSSYSHQHLTLYRREG</sequence>
<dbReference type="NCBIfam" id="TIGR01726">
    <property type="entry name" value="HEQRo_perm_3TM"/>
    <property type="match status" value="1"/>
</dbReference>
<dbReference type="Pfam" id="PF00528">
    <property type="entry name" value="BPD_transp_1"/>
    <property type="match status" value="1"/>
</dbReference>
<dbReference type="Proteomes" id="UP000030661">
    <property type="component" value="Unassembled WGS sequence"/>
</dbReference>
<dbReference type="GO" id="GO:0006865">
    <property type="term" value="P:amino acid transport"/>
    <property type="evidence" value="ECO:0007669"/>
    <property type="project" value="UniProtKB-KW"/>
</dbReference>
<dbReference type="Gene3D" id="1.10.3720.10">
    <property type="entry name" value="MetI-like"/>
    <property type="match status" value="1"/>
</dbReference>
<organism evidence="11">
    <name type="scientific">Vecturithrix granuli</name>
    <dbReference type="NCBI Taxonomy" id="1499967"/>
    <lineage>
        <taxon>Bacteria</taxon>
        <taxon>Candidatus Moduliflexota</taxon>
        <taxon>Candidatus Vecturitrichia</taxon>
        <taxon>Candidatus Vecturitrichales</taxon>
        <taxon>Candidatus Vecturitrichaceae</taxon>
        <taxon>Candidatus Vecturithrix</taxon>
    </lineage>
</organism>
<dbReference type="GO" id="GO:0022857">
    <property type="term" value="F:transmembrane transporter activity"/>
    <property type="evidence" value="ECO:0007669"/>
    <property type="project" value="InterPro"/>
</dbReference>
<dbReference type="GO" id="GO:0043190">
    <property type="term" value="C:ATP-binding cassette (ABC) transporter complex"/>
    <property type="evidence" value="ECO:0007669"/>
    <property type="project" value="InterPro"/>
</dbReference>
<proteinExistence type="inferred from homology"/>
<protein>
    <submittedName>
        <fullName evidence="11">ABC-type amino acid transporter, permease component</fullName>
    </submittedName>
</protein>
<gene>
    <name evidence="11" type="ORF">U27_01769</name>
</gene>
<dbReference type="InterPro" id="IPR010065">
    <property type="entry name" value="AA_ABC_transptr_permease_3TM"/>
</dbReference>
<evidence type="ECO:0000259" key="10">
    <source>
        <dbReference type="PROSITE" id="PS50928"/>
    </source>
</evidence>
<evidence type="ECO:0000256" key="3">
    <source>
        <dbReference type="ARBA" id="ARBA00022448"/>
    </source>
</evidence>
<evidence type="ECO:0000256" key="8">
    <source>
        <dbReference type="ARBA" id="ARBA00023136"/>
    </source>
</evidence>